<name>A0A1S5YED9_9BBAC</name>
<dbReference type="GO" id="GO:0005198">
    <property type="term" value="F:structural molecule activity"/>
    <property type="evidence" value="ECO:0007669"/>
    <property type="project" value="InterPro"/>
</dbReference>
<dbReference type="EMBL" id="KX855660">
    <property type="protein sequence ID" value="AQQ80378.1"/>
    <property type="molecule type" value="Genomic_DNA"/>
</dbReference>
<dbReference type="Pfam" id="PF04700">
    <property type="entry name" value="Baculo_gp41"/>
    <property type="match status" value="1"/>
</dbReference>
<organism evidence="2 3">
    <name type="scientific">Betabaculovirus altermyunipunctae</name>
    <dbReference type="NCBI Taxonomy" id="3051996"/>
    <lineage>
        <taxon>Viruses</taxon>
        <taxon>Viruses incertae sedis</taxon>
        <taxon>Naldaviricetes</taxon>
        <taxon>Lefavirales</taxon>
        <taxon>Baculoviridae</taxon>
        <taxon>Betabaculovirus</taxon>
    </lineage>
</organism>
<keyword evidence="3" id="KW-1185">Reference proteome</keyword>
<evidence type="ECO:0000313" key="3">
    <source>
        <dbReference type="Proteomes" id="UP000203651"/>
    </source>
</evidence>
<dbReference type="GeneID" id="39105789"/>
<dbReference type="InterPro" id="IPR006790">
    <property type="entry name" value="Baculovirus_Gp41"/>
</dbReference>
<accession>A0A1S5YED9</accession>
<proteinExistence type="predicted"/>
<dbReference type="Proteomes" id="UP000203651">
    <property type="component" value="Segment"/>
</dbReference>
<feature type="compositionally biased region" description="Basic and acidic residues" evidence="1">
    <location>
        <begin position="250"/>
        <end position="261"/>
    </location>
</feature>
<reference evidence="2 3" key="1">
    <citation type="journal article" date="2017" name="PLoS ONE">
        <title>The Complete Genome Sequence of a Second Distinct Betabaculovirus from the True Armyworm, Mythimna unipuncta.</title>
        <authorList>
            <person name="Harrison R.L."/>
            <person name="Rowley D.L."/>
            <person name="Mowery J."/>
            <person name="Bauchan G.R."/>
            <person name="Theilmann D.A."/>
            <person name="Rohrmann G.F."/>
            <person name="Erlandson M.A."/>
        </authorList>
    </citation>
    <scope>NUCLEOTIDE SEQUENCE [LARGE SCALE GENOMIC DNA]</scope>
    <source>
        <strain evidence="2">MyunGV#8</strain>
    </source>
</reference>
<protein>
    <submittedName>
        <fullName evidence="2">GP41</fullName>
    </submittedName>
</protein>
<sequence>MLRIMADLRCLNVHDMIKYYRSNDVSNLGPEDIELMNLIRDMFIHADPLPVTVTKKFENDEQLIEYYKNLEKKYQGNQTGSKPGPYGVFDKAFVISPIMKSYADKFYKRRLNLAATHLSNVIKYQMATAITQSRPLPIVQNDATDEYIKLLSHKAGVSHNVKRLFTERTNARLNMCVDVFNNLVADVLMGAHDGYYINNCLGEEMREKVLKFKDDVAFLMQAPLNMSTNAFALLDAAAVKYGKQPTAHKPAPERTHHEPHTSEQQSMTELAFENEALRRGLIQQLNSVYETLS</sequence>
<dbReference type="RefSeq" id="YP_009345829.1">
    <property type="nucleotide sequence ID" value="NC_033780.2"/>
</dbReference>
<evidence type="ECO:0000256" key="1">
    <source>
        <dbReference type="SAM" id="MobiDB-lite"/>
    </source>
</evidence>
<evidence type="ECO:0000313" key="2">
    <source>
        <dbReference type="EMBL" id="AQQ80378.1"/>
    </source>
</evidence>
<dbReference type="GO" id="GO:0044423">
    <property type="term" value="C:virion component"/>
    <property type="evidence" value="ECO:0007669"/>
    <property type="project" value="InterPro"/>
</dbReference>
<feature type="region of interest" description="Disordered" evidence="1">
    <location>
        <begin position="244"/>
        <end position="266"/>
    </location>
</feature>
<dbReference type="KEGG" id="vg:39105789"/>